<accession>A0AAD9JN91</accession>
<organism evidence="1 2">
    <name type="scientific">Paralvinella palmiformis</name>
    <dbReference type="NCBI Taxonomy" id="53620"/>
    <lineage>
        <taxon>Eukaryota</taxon>
        <taxon>Metazoa</taxon>
        <taxon>Spiralia</taxon>
        <taxon>Lophotrochozoa</taxon>
        <taxon>Annelida</taxon>
        <taxon>Polychaeta</taxon>
        <taxon>Sedentaria</taxon>
        <taxon>Canalipalpata</taxon>
        <taxon>Terebellida</taxon>
        <taxon>Terebelliformia</taxon>
        <taxon>Alvinellidae</taxon>
        <taxon>Paralvinella</taxon>
    </lineage>
</organism>
<gene>
    <name evidence="1" type="ORF">LSH36_229g03000</name>
</gene>
<evidence type="ECO:0000313" key="1">
    <source>
        <dbReference type="EMBL" id="KAK2155856.1"/>
    </source>
</evidence>
<sequence>MFGNNTADGWLVYSEVLRLIDSTFVTILGDHFADKKATCTENSFKSATVRMLIPDNLRPVECPHHGRFLSSVPDLSNCWMELRSSCDVTYSLAITSSCHVKPETSCNIGVSQVLSHKMTFTFRAYPEPCTTVAPSPAFRGVKNIDQSQDDDPGGGYSLIKHPTISPTSSEFVHQTSNYKQFSSSAISVHYINHMVIESVILCHIIMLMR</sequence>
<comment type="caution">
    <text evidence="1">The sequence shown here is derived from an EMBL/GenBank/DDBJ whole genome shotgun (WGS) entry which is preliminary data.</text>
</comment>
<proteinExistence type="predicted"/>
<dbReference type="AlphaFoldDB" id="A0AAD9JN91"/>
<evidence type="ECO:0000313" key="2">
    <source>
        <dbReference type="Proteomes" id="UP001208570"/>
    </source>
</evidence>
<dbReference type="Proteomes" id="UP001208570">
    <property type="component" value="Unassembled WGS sequence"/>
</dbReference>
<reference evidence="1" key="1">
    <citation type="journal article" date="2023" name="Mol. Biol. Evol.">
        <title>Third-Generation Sequencing Reveals the Adaptive Role of the Epigenome in Three Deep-Sea Polychaetes.</title>
        <authorList>
            <person name="Perez M."/>
            <person name="Aroh O."/>
            <person name="Sun Y."/>
            <person name="Lan Y."/>
            <person name="Juniper S.K."/>
            <person name="Young C.R."/>
            <person name="Angers B."/>
            <person name="Qian P.Y."/>
        </authorList>
    </citation>
    <scope>NUCLEOTIDE SEQUENCE</scope>
    <source>
        <strain evidence="1">P08H-3</strain>
    </source>
</reference>
<name>A0AAD9JN91_9ANNE</name>
<protein>
    <submittedName>
        <fullName evidence="1">Uncharacterized protein</fullName>
    </submittedName>
</protein>
<dbReference type="EMBL" id="JAODUP010000229">
    <property type="protein sequence ID" value="KAK2155856.1"/>
    <property type="molecule type" value="Genomic_DNA"/>
</dbReference>
<keyword evidence="2" id="KW-1185">Reference proteome</keyword>